<dbReference type="InterPro" id="IPR036525">
    <property type="entry name" value="Tubulin/FtsZ_GTPase_sf"/>
</dbReference>
<protein>
    <submittedName>
        <fullName evidence="1">Uncharacterized protein</fullName>
    </submittedName>
</protein>
<dbReference type="Proteomes" id="UP000825483">
    <property type="component" value="Unassembled WGS sequence"/>
</dbReference>
<dbReference type="SUPFAM" id="SSF52490">
    <property type="entry name" value="Tubulin nucleotide-binding domain-like"/>
    <property type="match status" value="1"/>
</dbReference>
<accession>A0A9R1C9E9</accession>
<dbReference type="Gene3D" id="3.40.50.1440">
    <property type="entry name" value="Tubulin/FtsZ, GTPase domain"/>
    <property type="match status" value="1"/>
</dbReference>
<organism evidence="1 2">
    <name type="scientific">Prevotella lacticifex</name>
    <dbReference type="NCBI Taxonomy" id="2854755"/>
    <lineage>
        <taxon>Bacteria</taxon>
        <taxon>Pseudomonadati</taxon>
        <taxon>Bacteroidota</taxon>
        <taxon>Bacteroidia</taxon>
        <taxon>Bacteroidales</taxon>
        <taxon>Prevotellaceae</taxon>
        <taxon>Prevotella</taxon>
    </lineage>
</organism>
<comment type="caution">
    <text evidence="1">The sequence shown here is derived from an EMBL/GenBank/DDBJ whole genome shotgun (WGS) entry which is preliminary data.</text>
</comment>
<keyword evidence="2" id="KW-1185">Reference proteome</keyword>
<dbReference type="EMBL" id="BPUB01000001">
    <property type="protein sequence ID" value="GJG58404.1"/>
    <property type="molecule type" value="Genomic_DNA"/>
</dbReference>
<evidence type="ECO:0000313" key="2">
    <source>
        <dbReference type="Proteomes" id="UP000825483"/>
    </source>
</evidence>
<gene>
    <name evidence="1" type="ORF">PRLR5076_12550</name>
</gene>
<proteinExistence type="predicted"/>
<dbReference type="AlphaFoldDB" id="A0A9R1C9E9"/>
<dbReference type="GeneID" id="72467564"/>
<reference evidence="1" key="1">
    <citation type="journal article" date="2022" name="Int. J. Syst. Evol. Microbiol.">
        <title>Prevotella lacticifex sp. nov., isolated from the rumen of cows.</title>
        <authorList>
            <person name="Shinkai T."/>
            <person name="Ikeyama N."/>
            <person name="Kumagai M."/>
            <person name="Ohmori H."/>
            <person name="Sakamoto M."/>
            <person name="Ohkuma M."/>
            <person name="Mitsumori M."/>
        </authorList>
    </citation>
    <scope>NUCLEOTIDE SEQUENCE</scope>
    <source>
        <strain evidence="1">R5076</strain>
    </source>
</reference>
<dbReference type="RefSeq" id="WP_223929297.1">
    <property type="nucleotide sequence ID" value="NZ_BPTU01000001.1"/>
</dbReference>
<sequence length="537" mass="60330">MKKLFLFAIGGTGERVLRSTTMLLAAGVPAFNGYDIYPIIIDYDAANKDKDRTRDILKQYQKINRIAYANHPLSSMPQDDQNMGQFFGCTMKEMNGLNDFVLDFNPGKTNLTFRNKIGFDQMKGNLLSTHSLIESLYDTSDEPTTELNLDLTVGFKGNPNIGSVIFHKLSDYNEYDAFVSTYNAEQEDKVVIIGSLFGGTGASGIPVLAQQIKKDIPNVDMAALMIQPYFAPEIVKGGAINAKLFDSKTKAALNFYERSGIKNSMRAVYHIGDPYPTIIKYCEGGAGQQNNANPVEFISALAIAHYCGDMVPTGTFGNEYMYGLSRDIVSKVDKTGKQDSCRLFADDFDQQTKDNVLKYLTAFAYALKYHHTDVVGDKLKKEKTFLAILDYENIKSDVQNHKLSINGKNKLQDLLIYLNDYVEVFTRWLSELDYEGDDNLHIQPNSHRLAFFDFGKEISDMIEKPQEKAKESKLSWSKVGNFIGGGSSNVNITPLMSSNLKDRKHLDETGKKMNTKEKEFVFMDILRASCLEIVNKK</sequence>
<evidence type="ECO:0000313" key="1">
    <source>
        <dbReference type="EMBL" id="GJG58404.1"/>
    </source>
</evidence>
<name>A0A9R1C9E9_9BACT</name>